<accession>A0A1H8CRI3</accession>
<reference evidence="3" key="1">
    <citation type="submission" date="2016-10" db="EMBL/GenBank/DDBJ databases">
        <authorList>
            <person name="Varghese N."/>
            <person name="Submissions S."/>
        </authorList>
    </citation>
    <scope>NUCLEOTIDE SEQUENCE [LARGE SCALE GENOMIC DNA]</scope>
    <source>
        <strain evidence="3">DSM 17453</strain>
    </source>
</reference>
<dbReference type="RefSeq" id="WP_177175320.1">
    <property type="nucleotide sequence ID" value="NZ_FOBV01000010.1"/>
</dbReference>
<keyword evidence="3" id="KW-1185">Reference proteome</keyword>
<dbReference type="Proteomes" id="UP000199450">
    <property type="component" value="Unassembled WGS sequence"/>
</dbReference>
<name>A0A1H8CRI3_9FLAO</name>
<evidence type="ECO:0000313" key="3">
    <source>
        <dbReference type="Proteomes" id="UP000199450"/>
    </source>
</evidence>
<sequence>MKVYKKIGIAIIIGLLFSSCVAVKSNGNKGLPPGQVKKATGNKSARNYAPGHNK</sequence>
<proteinExistence type="predicted"/>
<evidence type="ECO:0000313" key="2">
    <source>
        <dbReference type="EMBL" id="SEM97596.1"/>
    </source>
</evidence>
<gene>
    <name evidence="2" type="ORF">SAMN05421856_11076</name>
</gene>
<evidence type="ECO:0008006" key="4">
    <source>
        <dbReference type="Google" id="ProtNLM"/>
    </source>
</evidence>
<dbReference type="EMBL" id="FOBV01000010">
    <property type="protein sequence ID" value="SEM97596.1"/>
    <property type="molecule type" value="Genomic_DNA"/>
</dbReference>
<feature type="region of interest" description="Disordered" evidence="1">
    <location>
        <begin position="27"/>
        <end position="54"/>
    </location>
</feature>
<dbReference type="AlphaFoldDB" id="A0A1H8CRI3"/>
<protein>
    <recommendedName>
        <fullName evidence="4">Quinol oxidase subunit 4</fullName>
    </recommendedName>
</protein>
<dbReference type="PROSITE" id="PS51257">
    <property type="entry name" value="PROKAR_LIPOPROTEIN"/>
    <property type="match status" value="1"/>
</dbReference>
<organism evidence="2 3">
    <name type="scientific">Chryseobacterium taichungense</name>
    <dbReference type="NCBI Taxonomy" id="295069"/>
    <lineage>
        <taxon>Bacteria</taxon>
        <taxon>Pseudomonadati</taxon>
        <taxon>Bacteroidota</taxon>
        <taxon>Flavobacteriia</taxon>
        <taxon>Flavobacteriales</taxon>
        <taxon>Weeksellaceae</taxon>
        <taxon>Chryseobacterium group</taxon>
        <taxon>Chryseobacterium</taxon>
    </lineage>
</organism>
<dbReference type="STRING" id="295069.SAMN05421856_11076"/>
<evidence type="ECO:0000256" key="1">
    <source>
        <dbReference type="SAM" id="MobiDB-lite"/>
    </source>
</evidence>